<dbReference type="AlphaFoldDB" id="A0A225WL59"/>
<evidence type="ECO:0000313" key="1">
    <source>
        <dbReference type="EMBL" id="OWZ17707.1"/>
    </source>
</evidence>
<accession>A0A225WL59</accession>
<dbReference type="Proteomes" id="UP000198211">
    <property type="component" value="Unassembled WGS sequence"/>
</dbReference>
<name>A0A225WL59_9STRA</name>
<protein>
    <submittedName>
        <fullName evidence="1">Secreted peptide</fullName>
    </submittedName>
</protein>
<reference evidence="2" key="1">
    <citation type="submission" date="2017-03" db="EMBL/GenBank/DDBJ databases">
        <title>Phytopthora megakarya and P. palmivora, two closely related causual agents of cacao black pod achieved similar genome size and gene model numbers by different mechanisms.</title>
        <authorList>
            <person name="Ali S."/>
            <person name="Shao J."/>
            <person name="Larry D.J."/>
            <person name="Kronmiller B."/>
            <person name="Shen D."/>
            <person name="Strem M.D."/>
            <person name="Melnick R.L."/>
            <person name="Guiltinan M.J."/>
            <person name="Tyler B.M."/>
            <person name="Meinhardt L.W."/>
            <person name="Bailey B.A."/>
        </authorList>
    </citation>
    <scope>NUCLEOTIDE SEQUENCE [LARGE SCALE GENOMIC DNA]</scope>
    <source>
        <strain evidence="2">zdho120</strain>
    </source>
</reference>
<organism evidence="1 2">
    <name type="scientific">Phytophthora megakarya</name>
    <dbReference type="NCBI Taxonomy" id="4795"/>
    <lineage>
        <taxon>Eukaryota</taxon>
        <taxon>Sar</taxon>
        <taxon>Stramenopiles</taxon>
        <taxon>Oomycota</taxon>
        <taxon>Peronosporomycetes</taxon>
        <taxon>Peronosporales</taxon>
        <taxon>Peronosporaceae</taxon>
        <taxon>Phytophthora</taxon>
    </lineage>
</organism>
<dbReference type="EMBL" id="NBNE01000707">
    <property type="protein sequence ID" value="OWZ17707.1"/>
    <property type="molecule type" value="Genomic_DNA"/>
</dbReference>
<dbReference type="OrthoDB" id="129342at2759"/>
<gene>
    <name evidence="1" type="ORF">PHMEG_0008307</name>
</gene>
<keyword evidence="2" id="KW-1185">Reference proteome</keyword>
<sequence>MAEVKTNTAQQRAMIAASIVIPKLLYVARHAWPAEEQWKTTDRCIRNVVWNSAFVDPGPTWRQS</sequence>
<evidence type="ECO:0000313" key="2">
    <source>
        <dbReference type="Proteomes" id="UP000198211"/>
    </source>
</evidence>
<proteinExistence type="predicted"/>
<comment type="caution">
    <text evidence="1">The sequence shown here is derived from an EMBL/GenBank/DDBJ whole genome shotgun (WGS) entry which is preliminary data.</text>
</comment>